<organism evidence="3 4">
    <name type="scientific">Symbiodinium pilosum</name>
    <name type="common">Dinoflagellate</name>
    <dbReference type="NCBI Taxonomy" id="2952"/>
    <lineage>
        <taxon>Eukaryota</taxon>
        <taxon>Sar</taxon>
        <taxon>Alveolata</taxon>
        <taxon>Dinophyceae</taxon>
        <taxon>Suessiales</taxon>
        <taxon>Symbiodiniaceae</taxon>
        <taxon>Symbiodinium</taxon>
    </lineage>
</organism>
<feature type="domain" description="C3H1-type" evidence="2">
    <location>
        <begin position="221"/>
        <end position="248"/>
    </location>
</feature>
<evidence type="ECO:0000313" key="4">
    <source>
        <dbReference type="Proteomes" id="UP000649617"/>
    </source>
</evidence>
<dbReference type="AlphaFoldDB" id="A0A812R8Q8"/>
<accession>A0A812R8Q8</accession>
<keyword evidence="1" id="KW-0863">Zinc-finger</keyword>
<proteinExistence type="predicted"/>
<comment type="caution">
    <text evidence="3">The sequence shown here is derived from an EMBL/GenBank/DDBJ whole genome shotgun (WGS) entry which is preliminary data.</text>
</comment>
<keyword evidence="1" id="KW-0479">Metal-binding</keyword>
<protein>
    <recommendedName>
        <fullName evidence="2">C3H1-type domain-containing protein</fullName>
    </recommendedName>
</protein>
<feature type="zinc finger region" description="C3H1-type" evidence="1">
    <location>
        <begin position="221"/>
        <end position="248"/>
    </location>
</feature>
<dbReference type="GO" id="GO:0008270">
    <property type="term" value="F:zinc ion binding"/>
    <property type="evidence" value="ECO:0007669"/>
    <property type="project" value="UniProtKB-KW"/>
</dbReference>
<name>A0A812R8Q8_SYMPI</name>
<dbReference type="InterPro" id="IPR000571">
    <property type="entry name" value="Znf_CCCH"/>
</dbReference>
<evidence type="ECO:0000256" key="1">
    <source>
        <dbReference type="PROSITE-ProRule" id="PRU00723"/>
    </source>
</evidence>
<dbReference type="PROSITE" id="PS50103">
    <property type="entry name" value="ZF_C3H1"/>
    <property type="match status" value="1"/>
</dbReference>
<reference evidence="3" key="1">
    <citation type="submission" date="2021-02" db="EMBL/GenBank/DDBJ databases">
        <authorList>
            <person name="Dougan E. K."/>
            <person name="Rhodes N."/>
            <person name="Thang M."/>
            <person name="Chan C."/>
        </authorList>
    </citation>
    <scope>NUCLEOTIDE SEQUENCE</scope>
</reference>
<evidence type="ECO:0000313" key="3">
    <source>
        <dbReference type="EMBL" id="CAE7428085.1"/>
    </source>
</evidence>
<gene>
    <name evidence="3" type="ORF">SPIL2461_LOCUS10483</name>
</gene>
<keyword evidence="4" id="KW-1185">Reference proteome</keyword>
<dbReference type="Proteomes" id="UP000649617">
    <property type="component" value="Unassembled WGS sequence"/>
</dbReference>
<keyword evidence="1" id="KW-0862">Zinc</keyword>
<dbReference type="OrthoDB" id="445465at2759"/>
<dbReference type="EMBL" id="CAJNIZ010019560">
    <property type="protein sequence ID" value="CAE7428085.1"/>
    <property type="molecule type" value="Genomic_DNA"/>
</dbReference>
<evidence type="ECO:0000259" key="2">
    <source>
        <dbReference type="PROSITE" id="PS50103"/>
    </source>
</evidence>
<sequence length="271" mass="30209">ELLVEAQIPPELRHEFLHFTPAEFAPVAVDLEDLNKFIDELVFPPDMPRLDLLAVDDVPQRDLSLQHMSRTVMQEILDLHATAIALVGGAHFHTLREMNRRFLAKACERYGSDTGLRCPNHAEAMQADQKLWQSISSLINDEGWCMDDAIHEVVVVRNEIATLLMPRPNPPKLPASWVLRKGGLKGLGKGKGKGAKGGKSAKGSGVQVNGLQIATFYKKGQEKHLLCNDFSKGKCTRPNYCKFEHKCGVWLPDGSICLQDHTPLQHKKTAH</sequence>
<feature type="non-terminal residue" evidence="3">
    <location>
        <position position="1"/>
    </location>
</feature>